<comment type="subcellular location">
    <subcellularLocation>
        <location evidence="5">Cell membrane</location>
        <topology evidence="5">Peripheral membrane protein</topology>
        <orientation evidence="5">Cytoplasmic side</orientation>
    </subcellularLocation>
    <text evidence="5">Localizes to the Z ring in an FtsZ-dependent manner. Targeted to the membrane through a conserved C-terminal amphipathic helix.</text>
</comment>
<dbReference type="GO" id="GO:0043093">
    <property type="term" value="P:FtsZ-dependent cytokinesis"/>
    <property type="evidence" value="ECO:0007669"/>
    <property type="project" value="UniProtKB-UniRule"/>
</dbReference>
<dbReference type="NCBIfam" id="TIGR01174">
    <property type="entry name" value="ftsA"/>
    <property type="match status" value="1"/>
</dbReference>
<reference evidence="8 9" key="1">
    <citation type="submission" date="2018-08" db="EMBL/GenBank/DDBJ databases">
        <title>Pallidiluteibacterium maritimus gen. nov., sp. nov., isolated from coastal sediment.</title>
        <authorList>
            <person name="Zhou L.Y."/>
        </authorList>
    </citation>
    <scope>NUCLEOTIDE SEQUENCE [LARGE SCALE GENOMIC DNA]</scope>
    <source>
        <strain evidence="8 9">XSD2</strain>
    </source>
</reference>
<keyword evidence="4 5" id="KW-0131">Cell cycle</keyword>
<dbReference type="OrthoDB" id="9768127at2"/>
<dbReference type="SMART" id="SM00842">
    <property type="entry name" value="FtsA"/>
    <property type="match status" value="1"/>
</dbReference>
<dbReference type="PANTHER" id="PTHR32432">
    <property type="entry name" value="CELL DIVISION PROTEIN FTSA-RELATED"/>
    <property type="match status" value="1"/>
</dbReference>
<evidence type="ECO:0000256" key="2">
    <source>
        <dbReference type="ARBA" id="ARBA00022618"/>
    </source>
</evidence>
<organism evidence="8 9">
    <name type="scientific">Maribellus luteus</name>
    <dbReference type="NCBI Taxonomy" id="2305463"/>
    <lineage>
        <taxon>Bacteria</taxon>
        <taxon>Pseudomonadati</taxon>
        <taxon>Bacteroidota</taxon>
        <taxon>Bacteroidia</taxon>
        <taxon>Marinilabiliales</taxon>
        <taxon>Prolixibacteraceae</taxon>
        <taxon>Maribellus</taxon>
    </lineage>
</organism>
<dbReference type="PANTHER" id="PTHR32432:SF4">
    <property type="entry name" value="CELL DIVISION PROTEIN FTSA"/>
    <property type="match status" value="1"/>
</dbReference>
<evidence type="ECO:0000313" key="9">
    <source>
        <dbReference type="Proteomes" id="UP000265926"/>
    </source>
</evidence>
<dbReference type="Proteomes" id="UP000265926">
    <property type="component" value="Unassembled WGS sequence"/>
</dbReference>
<dbReference type="InterPro" id="IPR003494">
    <property type="entry name" value="SHS2_FtsA"/>
</dbReference>
<proteinExistence type="inferred from homology"/>
<dbReference type="GO" id="GO:0032153">
    <property type="term" value="C:cell division site"/>
    <property type="evidence" value="ECO:0007669"/>
    <property type="project" value="UniProtKB-UniRule"/>
</dbReference>
<gene>
    <name evidence="5 8" type="primary">ftsA</name>
    <name evidence="8" type="ORF">D1614_05645</name>
</gene>
<dbReference type="PIRSF" id="PIRSF003101">
    <property type="entry name" value="FtsA"/>
    <property type="match status" value="1"/>
</dbReference>
<dbReference type="Pfam" id="PF02491">
    <property type="entry name" value="SHS2_FTSA"/>
    <property type="match status" value="1"/>
</dbReference>
<evidence type="ECO:0000256" key="1">
    <source>
        <dbReference type="ARBA" id="ARBA00022475"/>
    </source>
</evidence>
<comment type="subunit">
    <text evidence="5">Self-interacts. Interacts with FtsZ.</text>
</comment>
<evidence type="ECO:0000256" key="5">
    <source>
        <dbReference type="HAMAP-Rule" id="MF_02033"/>
    </source>
</evidence>
<dbReference type="EMBL" id="QWGR01000003">
    <property type="protein sequence ID" value="RIJ49051.1"/>
    <property type="molecule type" value="Genomic_DNA"/>
</dbReference>
<evidence type="ECO:0000256" key="6">
    <source>
        <dbReference type="PIRNR" id="PIRNR003101"/>
    </source>
</evidence>
<dbReference type="AlphaFoldDB" id="A0A399T4F0"/>
<keyword evidence="2 5" id="KW-0132">Cell division</keyword>
<evidence type="ECO:0000259" key="7">
    <source>
        <dbReference type="SMART" id="SM00842"/>
    </source>
</evidence>
<accession>A0A399T4F0</accession>
<dbReference type="Gene3D" id="3.30.1490.110">
    <property type="match status" value="1"/>
</dbReference>
<dbReference type="RefSeq" id="WP_119436937.1">
    <property type="nucleotide sequence ID" value="NZ_QWGR01000003.1"/>
</dbReference>
<name>A0A399T4F0_9BACT</name>
<dbReference type="Pfam" id="PF14450">
    <property type="entry name" value="FtsA"/>
    <property type="match status" value="1"/>
</dbReference>
<keyword evidence="1 5" id="KW-1003">Cell membrane</keyword>
<comment type="similarity">
    <text evidence="5 6">Belongs to the FtsA/MreB family.</text>
</comment>
<evidence type="ECO:0000256" key="4">
    <source>
        <dbReference type="ARBA" id="ARBA00023306"/>
    </source>
</evidence>
<evidence type="ECO:0000313" key="8">
    <source>
        <dbReference type="EMBL" id="RIJ49051.1"/>
    </source>
</evidence>
<dbReference type="InterPro" id="IPR043129">
    <property type="entry name" value="ATPase_NBD"/>
</dbReference>
<comment type="function">
    <text evidence="5 6">Cell division protein that is involved in the assembly of the Z ring. May serve as a membrane anchor for the Z ring.</text>
</comment>
<comment type="caution">
    <text evidence="8">The sequence shown here is derived from an EMBL/GenBank/DDBJ whole genome shotgun (WGS) entry which is preliminary data.</text>
</comment>
<dbReference type="CDD" id="cd24048">
    <property type="entry name" value="ASKHA_NBD_FtsA"/>
    <property type="match status" value="1"/>
</dbReference>
<dbReference type="GO" id="GO:0009898">
    <property type="term" value="C:cytoplasmic side of plasma membrane"/>
    <property type="evidence" value="ECO:0007669"/>
    <property type="project" value="UniProtKB-UniRule"/>
</dbReference>
<dbReference type="InterPro" id="IPR050696">
    <property type="entry name" value="FtsA/MreB"/>
</dbReference>
<dbReference type="Gene3D" id="3.30.420.40">
    <property type="match status" value="2"/>
</dbReference>
<dbReference type="HAMAP" id="MF_02033">
    <property type="entry name" value="FtsA"/>
    <property type="match status" value="1"/>
</dbReference>
<evidence type="ECO:0000256" key="3">
    <source>
        <dbReference type="ARBA" id="ARBA00023136"/>
    </source>
</evidence>
<dbReference type="SUPFAM" id="SSF53067">
    <property type="entry name" value="Actin-like ATPase domain"/>
    <property type="match status" value="2"/>
</dbReference>
<keyword evidence="9" id="KW-1185">Reference proteome</keyword>
<protein>
    <recommendedName>
        <fullName evidence="5 6">Cell division protein FtsA</fullName>
    </recommendedName>
</protein>
<feature type="domain" description="SHS2" evidence="7">
    <location>
        <begin position="8"/>
        <end position="195"/>
    </location>
</feature>
<sequence>MASKQNFSVVVDLGTSKMVALAGKLTELGKMEILGTAQISSKGIKRGVIVNIEEAAEALGDLLDLLENQLDEKPEQVHVAFAGSKMQTIDYRATSLTSGEGFVTAPDVQRLLDEAERVEIQQDYKVVQVIPTSYIIDDEHEVEKPVGSTGRKIEANFKLVVMPTQYVNNLKLVFDKAGVELGEIVHASLAVSEAVLSSEEKEVGVIVMDFGAGTTNIAVFQDNVLKHTAVVPFGGQVVTNDIKEGCSIFLKKAELLKVKYGQAMGDFADEQKVVTIAGENGWEPRDISFKSLAYIIQARLEEIIECVNIQIEKSGIENNLGSGIVITGGTAKLDNMISLVKFKTAMDARNAHPVIHPVNRKEEFRNPELFTALGTLKLMLSSTGTGTVTERVQVKSSKKKERRFGPLFKDVVQGALNLFDTDGSDAELN</sequence>
<keyword evidence="3 5" id="KW-0472">Membrane</keyword>
<dbReference type="InterPro" id="IPR020823">
    <property type="entry name" value="Cell_div_FtsA"/>
</dbReference>